<dbReference type="Proteomes" id="UP001058974">
    <property type="component" value="Chromosome 1"/>
</dbReference>
<protein>
    <submittedName>
        <fullName evidence="3">Uncharacterized protein</fullName>
    </submittedName>
</protein>
<proteinExistence type="predicted"/>
<dbReference type="PANTHER" id="PTHR47294">
    <property type="entry name" value="OS08G0431150 PROTEIN"/>
    <property type="match status" value="1"/>
</dbReference>
<dbReference type="InterPro" id="IPR036163">
    <property type="entry name" value="HMA_dom_sf"/>
</dbReference>
<keyword evidence="2" id="KW-0732">Signal</keyword>
<evidence type="ECO:0000256" key="1">
    <source>
        <dbReference type="SAM" id="MobiDB-lite"/>
    </source>
</evidence>
<dbReference type="PANTHER" id="PTHR47294:SF3">
    <property type="entry name" value="OS08G0431150 PROTEIN"/>
    <property type="match status" value="1"/>
</dbReference>
<keyword evidence="4" id="KW-1185">Reference proteome</keyword>
<reference evidence="3 4" key="1">
    <citation type="journal article" date="2022" name="Nat. Genet.">
        <title>Improved pea reference genome and pan-genome highlight genomic features and evolutionary characteristics.</title>
        <authorList>
            <person name="Yang T."/>
            <person name="Liu R."/>
            <person name="Luo Y."/>
            <person name="Hu S."/>
            <person name="Wang D."/>
            <person name="Wang C."/>
            <person name="Pandey M.K."/>
            <person name="Ge S."/>
            <person name="Xu Q."/>
            <person name="Li N."/>
            <person name="Li G."/>
            <person name="Huang Y."/>
            <person name="Saxena R.K."/>
            <person name="Ji Y."/>
            <person name="Li M."/>
            <person name="Yan X."/>
            <person name="He Y."/>
            <person name="Liu Y."/>
            <person name="Wang X."/>
            <person name="Xiang C."/>
            <person name="Varshney R.K."/>
            <person name="Ding H."/>
            <person name="Gao S."/>
            <person name="Zong X."/>
        </authorList>
    </citation>
    <scope>NUCLEOTIDE SEQUENCE [LARGE SCALE GENOMIC DNA]</scope>
    <source>
        <strain evidence="3 4">cv. Zhongwan 6</strain>
    </source>
</reference>
<organism evidence="3 4">
    <name type="scientific">Pisum sativum</name>
    <name type="common">Garden pea</name>
    <name type="synonym">Lathyrus oleraceus</name>
    <dbReference type="NCBI Taxonomy" id="3888"/>
    <lineage>
        <taxon>Eukaryota</taxon>
        <taxon>Viridiplantae</taxon>
        <taxon>Streptophyta</taxon>
        <taxon>Embryophyta</taxon>
        <taxon>Tracheophyta</taxon>
        <taxon>Spermatophyta</taxon>
        <taxon>Magnoliopsida</taxon>
        <taxon>eudicotyledons</taxon>
        <taxon>Gunneridae</taxon>
        <taxon>Pentapetalae</taxon>
        <taxon>rosids</taxon>
        <taxon>fabids</taxon>
        <taxon>Fabales</taxon>
        <taxon>Fabaceae</taxon>
        <taxon>Papilionoideae</taxon>
        <taxon>50 kb inversion clade</taxon>
        <taxon>NPAAA clade</taxon>
        <taxon>Hologalegina</taxon>
        <taxon>IRL clade</taxon>
        <taxon>Fabeae</taxon>
        <taxon>Lathyrus</taxon>
    </lineage>
</organism>
<evidence type="ECO:0000313" key="3">
    <source>
        <dbReference type="EMBL" id="KAI5441775.1"/>
    </source>
</evidence>
<gene>
    <name evidence="3" type="ORF">KIW84_011006</name>
</gene>
<feature type="signal peptide" evidence="2">
    <location>
        <begin position="1"/>
        <end position="19"/>
    </location>
</feature>
<dbReference type="SUPFAM" id="SSF55008">
    <property type="entry name" value="HMA, heavy metal-associated domain"/>
    <property type="match status" value="1"/>
</dbReference>
<dbReference type="Gramene" id="Psat01G0100600-T1">
    <property type="protein sequence ID" value="KAI5441775.1"/>
    <property type="gene ID" value="KIW84_011006"/>
</dbReference>
<feature type="region of interest" description="Disordered" evidence="1">
    <location>
        <begin position="92"/>
        <end position="111"/>
    </location>
</feature>
<feature type="chain" id="PRO_5038603263" evidence="2">
    <location>
        <begin position="20"/>
        <end position="139"/>
    </location>
</feature>
<comment type="caution">
    <text evidence="3">The sequence shown here is derived from an EMBL/GenBank/DDBJ whole genome shotgun (WGS) entry which is preliminary data.</text>
</comment>
<dbReference type="Gene3D" id="3.30.70.100">
    <property type="match status" value="1"/>
</dbReference>
<dbReference type="AlphaFoldDB" id="A0A9D4YP18"/>
<evidence type="ECO:0000313" key="4">
    <source>
        <dbReference type="Proteomes" id="UP001058974"/>
    </source>
</evidence>
<accession>A0A9D4YP18</accession>
<dbReference type="GO" id="GO:0046872">
    <property type="term" value="F:metal ion binding"/>
    <property type="evidence" value="ECO:0007669"/>
    <property type="project" value="InterPro"/>
</dbReference>
<feature type="non-terminal residue" evidence="3">
    <location>
        <position position="1"/>
    </location>
</feature>
<sequence length="139" mass="16537">KYCILFLILFCFVIKQYYCMVMRINIDCNGCYRKVKRALLEMPELESHFLEKKQTKVIVCGRFIPQDVAIKIKKKTNRRVEILEIQDLSENNEENIEEQKPVPPTSPQKPIERNMYGLIETKRELPALNHRVHYTNCSF</sequence>
<evidence type="ECO:0000256" key="2">
    <source>
        <dbReference type="SAM" id="SignalP"/>
    </source>
</evidence>
<dbReference type="EMBL" id="JAMSHJ010000001">
    <property type="protein sequence ID" value="KAI5441775.1"/>
    <property type="molecule type" value="Genomic_DNA"/>
</dbReference>
<name>A0A9D4YP18_PEA</name>